<keyword evidence="5" id="KW-0472">Membrane</keyword>
<evidence type="ECO:0000256" key="1">
    <source>
        <dbReference type="ARBA" id="ARBA00004167"/>
    </source>
</evidence>
<keyword evidence="11" id="KW-1185">Reference proteome</keyword>
<comment type="caution">
    <text evidence="10">The sequence shown here is derived from an EMBL/GenBank/DDBJ whole genome shotgun (WGS) entry which is preliminary data.</text>
</comment>
<feature type="non-terminal residue" evidence="10">
    <location>
        <position position="1"/>
    </location>
</feature>
<reference evidence="10 11" key="1">
    <citation type="submission" date="2021-06" db="EMBL/GenBank/DDBJ databases">
        <authorList>
            <person name="Palmer J.M."/>
        </authorList>
    </citation>
    <scope>NUCLEOTIDE SEQUENCE [LARGE SCALE GENOMIC DNA]</scope>
    <source>
        <strain evidence="10 11">GA_2019</strain>
        <tissue evidence="10">Muscle</tissue>
    </source>
</reference>
<keyword evidence="4" id="KW-1133">Transmembrane helix</keyword>
<evidence type="ECO:0000313" key="11">
    <source>
        <dbReference type="Proteomes" id="UP001476798"/>
    </source>
</evidence>
<name>A0ABV0Q1V2_9TELE</name>
<keyword evidence="3" id="KW-0732">Signal</keyword>
<feature type="domain" description="Ig-like" evidence="9">
    <location>
        <begin position="4"/>
        <end position="93"/>
    </location>
</feature>
<keyword evidence="2" id="KW-0812">Transmembrane</keyword>
<evidence type="ECO:0000256" key="2">
    <source>
        <dbReference type="ARBA" id="ARBA00022692"/>
    </source>
</evidence>
<dbReference type="InterPro" id="IPR013106">
    <property type="entry name" value="Ig_V-set"/>
</dbReference>
<accession>A0ABV0Q1V2</accession>
<dbReference type="InterPro" id="IPR047164">
    <property type="entry name" value="OX2G-like"/>
</dbReference>
<gene>
    <name evidence="10" type="ORF">GOODEAATRI_028926</name>
</gene>
<comment type="subcellular location">
    <subcellularLocation>
        <location evidence="1">Membrane</location>
        <topology evidence="1">Single-pass membrane protein</topology>
    </subcellularLocation>
</comment>
<dbReference type="SMART" id="SM00409">
    <property type="entry name" value="IG"/>
    <property type="match status" value="1"/>
</dbReference>
<evidence type="ECO:0000259" key="9">
    <source>
        <dbReference type="PROSITE" id="PS50835"/>
    </source>
</evidence>
<evidence type="ECO:0000256" key="7">
    <source>
        <dbReference type="ARBA" id="ARBA00023180"/>
    </source>
</evidence>
<dbReference type="InterPro" id="IPR007110">
    <property type="entry name" value="Ig-like_dom"/>
</dbReference>
<evidence type="ECO:0000256" key="3">
    <source>
        <dbReference type="ARBA" id="ARBA00022729"/>
    </source>
</evidence>
<dbReference type="InterPro" id="IPR003599">
    <property type="entry name" value="Ig_sub"/>
</dbReference>
<dbReference type="PANTHER" id="PTHR46841:SF7">
    <property type="entry name" value="IG-LIKE DOMAIN-CONTAINING PROTEIN"/>
    <property type="match status" value="1"/>
</dbReference>
<proteinExistence type="predicted"/>
<keyword evidence="7" id="KW-0325">Glycoprotein</keyword>
<evidence type="ECO:0000256" key="8">
    <source>
        <dbReference type="ARBA" id="ARBA00023319"/>
    </source>
</evidence>
<organism evidence="10 11">
    <name type="scientific">Goodea atripinnis</name>
    <dbReference type="NCBI Taxonomy" id="208336"/>
    <lineage>
        <taxon>Eukaryota</taxon>
        <taxon>Metazoa</taxon>
        <taxon>Chordata</taxon>
        <taxon>Craniata</taxon>
        <taxon>Vertebrata</taxon>
        <taxon>Euteleostomi</taxon>
        <taxon>Actinopterygii</taxon>
        <taxon>Neopterygii</taxon>
        <taxon>Teleostei</taxon>
        <taxon>Neoteleostei</taxon>
        <taxon>Acanthomorphata</taxon>
        <taxon>Ovalentaria</taxon>
        <taxon>Atherinomorphae</taxon>
        <taxon>Cyprinodontiformes</taxon>
        <taxon>Goodeidae</taxon>
        <taxon>Goodea</taxon>
    </lineage>
</organism>
<dbReference type="SUPFAM" id="SSF48726">
    <property type="entry name" value="Immunoglobulin"/>
    <property type="match status" value="1"/>
</dbReference>
<dbReference type="InterPro" id="IPR013783">
    <property type="entry name" value="Ig-like_fold"/>
</dbReference>
<keyword evidence="8" id="KW-0393">Immunoglobulin domain</keyword>
<dbReference type="Pfam" id="PF07686">
    <property type="entry name" value="V-set"/>
    <property type="match status" value="1"/>
</dbReference>
<evidence type="ECO:0000256" key="5">
    <source>
        <dbReference type="ARBA" id="ARBA00023136"/>
    </source>
</evidence>
<dbReference type="PANTHER" id="PTHR46841">
    <property type="entry name" value="OX-2 MEMBRANE GLYCOPROTEIN"/>
    <property type="match status" value="1"/>
</dbReference>
<dbReference type="Proteomes" id="UP001476798">
    <property type="component" value="Unassembled WGS sequence"/>
</dbReference>
<protein>
    <recommendedName>
        <fullName evidence="9">Ig-like domain-containing protein</fullName>
    </recommendedName>
</protein>
<keyword evidence="6" id="KW-1015">Disulfide bond</keyword>
<evidence type="ECO:0000256" key="6">
    <source>
        <dbReference type="ARBA" id="ARBA00023157"/>
    </source>
</evidence>
<dbReference type="InterPro" id="IPR036179">
    <property type="entry name" value="Ig-like_dom_sf"/>
</dbReference>
<evidence type="ECO:0000313" key="10">
    <source>
        <dbReference type="EMBL" id="MEQ2189782.1"/>
    </source>
</evidence>
<dbReference type="Gene3D" id="2.60.40.10">
    <property type="entry name" value="Immunoglobulins"/>
    <property type="match status" value="1"/>
</dbReference>
<sequence length="366" mass="39387">VAEPIKTEKIVLAAVGEDAPLSCQLLETKVVQQVTWLKVLETTERNICSYSEFFGETVNPGFKEKVQFTEVGLQKSSIVIKSVTEQDGGCYLCLFNIYPDGALIGRTCLMVYATGRPAPTVTLTVLHQNISFSQYTSTSVTNSNGTVTITTTALLSAFSSTEVGCSVSVLSAAPRELLVTVPGLTETSEDDLTAAFDTVDHDVLISCLEQLVGVRSMPLECITEQDVGCYLCLFNIYPDGALIGRTCLKIYATGRPAPSVTLTVLHQNISFSQYNSTSVTNSNGTVTITTTALLSAFSSTEVGCSVSVLSAAPRELLVTVPGLTETSEDGEELFQKYSACRSLLLHRVHGLDNSDIFCTRLKMCSM</sequence>
<dbReference type="PROSITE" id="PS50835">
    <property type="entry name" value="IG_LIKE"/>
    <property type="match status" value="1"/>
</dbReference>
<dbReference type="EMBL" id="JAHRIO010094094">
    <property type="protein sequence ID" value="MEQ2189782.1"/>
    <property type="molecule type" value="Genomic_DNA"/>
</dbReference>
<evidence type="ECO:0000256" key="4">
    <source>
        <dbReference type="ARBA" id="ARBA00022989"/>
    </source>
</evidence>